<gene>
    <name evidence="4" type="ORF">SAMN04487966_105157</name>
</gene>
<sequence>MTSRREGVAELLESVTGASLVLMDQPSDVSYTPGVTPQPTPEEREALMRAHGIPPEMFDRMGPFGVSPLAAKMGIVFQELTADLLVATMPVAGNEQNAGLLHGGAHLVLGETLGSVAAVLHAQEKFGELRPVVGIEIGASHQRAAASGTVTGTCTPIHRGRTLTTHEIVVTDEAGRRLSTIRMTNMILDRPSS</sequence>
<dbReference type="Proteomes" id="UP000198881">
    <property type="component" value="Unassembled WGS sequence"/>
</dbReference>
<accession>A0A1I7MM15</accession>
<organism evidence="4 5">
    <name type="scientific">Micrococcus terreus</name>
    <dbReference type="NCBI Taxonomy" id="574650"/>
    <lineage>
        <taxon>Bacteria</taxon>
        <taxon>Bacillati</taxon>
        <taxon>Actinomycetota</taxon>
        <taxon>Actinomycetes</taxon>
        <taxon>Micrococcales</taxon>
        <taxon>Micrococcaceae</taxon>
        <taxon>Micrococcus</taxon>
    </lineage>
</organism>
<evidence type="ECO:0000259" key="3">
    <source>
        <dbReference type="Pfam" id="PF03061"/>
    </source>
</evidence>
<evidence type="ECO:0000313" key="5">
    <source>
        <dbReference type="Proteomes" id="UP000198881"/>
    </source>
</evidence>
<dbReference type="InterPro" id="IPR003736">
    <property type="entry name" value="PAAI_dom"/>
</dbReference>
<protein>
    <submittedName>
        <fullName evidence="4">Uncharacterized domain 1-containing protein</fullName>
    </submittedName>
</protein>
<dbReference type="InterPro" id="IPR029069">
    <property type="entry name" value="HotDog_dom_sf"/>
</dbReference>
<evidence type="ECO:0000256" key="1">
    <source>
        <dbReference type="ARBA" id="ARBA00008324"/>
    </source>
</evidence>
<dbReference type="AlphaFoldDB" id="A0A1I7MM15"/>
<evidence type="ECO:0000313" key="4">
    <source>
        <dbReference type="EMBL" id="SFV22961.1"/>
    </source>
</evidence>
<dbReference type="Pfam" id="PF03061">
    <property type="entry name" value="4HBT"/>
    <property type="match status" value="1"/>
</dbReference>
<evidence type="ECO:0000256" key="2">
    <source>
        <dbReference type="ARBA" id="ARBA00022801"/>
    </source>
</evidence>
<dbReference type="PANTHER" id="PTHR43240">
    <property type="entry name" value="1,4-DIHYDROXY-2-NAPHTHOYL-COA THIOESTERASE 1"/>
    <property type="match status" value="1"/>
</dbReference>
<dbReference type="Gene3D" id="3.10.129.10">
    <property type="entry name" value="Hotdog Thioesterase"/>
    <property type="match status" value="1"/>
</dbReference>
<dbReference type="OrthoDB" id="9798208at2"/>
<reference evidence="4 5" key="1">
    <citation type="submission" date="2016-10" db="EMBL/GenBank/DDBJ databases">
        <authorList>
            <person name="de Groot N.N."/>
        </authorList>
    </citation>
    <scope>NUCLEOTIDE SEQUENCE [LARGE SCALE GENOMIC DNA]</scope>
    <source>
        <strain evidence="4 5">CGMCC 1.7054</strain>
    </source>
</reference>
<dbReference type="CDD" id="cd03443">
    <property type="entry name" value="PaaI_thioesterase"/>
    <property type="match status" value="1"/>
</dbReference>
<keyword evidence="5" id="KW-1185">Reference proteome</keyword>
<dbReference type="InterPro" id="IPR006683">
    <property type="entry name" value="Thioestr_dom"/>
</dbReference>
<dbReference type="GO" id="GO:0005829">
    <property type="term" value="C:cytosol"/>
    <property type="evidence" value="ECO:0007669"/>
    <property type="project" value="TreeGrafter"/>
</dbReference>
<name>A0A1I7MM15_9MICC</name>
<dbReference type="PANTHER" id="PTHR43240:SF5">
    <property type="entry name" value="1,4-DIHYDROXY-2-NAPHTHOYL-COA THIOESTERASE 1"/>
    <property type="match status" value="1"/>
</dbReference>
<proteinExistence type="inferred from homology"/>
<dbReference type="EMBL" id="FPCG01000005">
    <property type="protein sequence ID" value="SFV22961.1"/>
    <property type="molecule type" value="Genomic_DNA"/>
</dbReference>
<dbReference type="GO" id="GO:0061522">
    <property type="term" value="F:1,4-dihydroxy-2-naphthoyl-CoA thioesterase activity"/>
    <property type="evidence" value="ECO:0007669"/>
    <property type="project" value="TreeGrafter"/>
</dbReference>
<dbReference type="SUPFAM" id="SSF54637">
    <property type="entry name" value="Thioesterase/thiol ester dehydrase-isomerase"/>
    <property type="match status" value="1"/>
</dbReference>
<feature type="domain" description="Thioesterase" evidence="3">
    <location>
        <begin position="99"/>
        <end position="177"/>
    </location>
</feature>
<keyword evidence="2" id="KW-0378">Hydrolase</keyword>
<comment type="similarity">
    <text evidence="1">Belongs to the thioesterase PaaI family.</text>
</comment>
<dbReference type="STRING" id="574650.SAMN04487966_105157"/>
<dbReference type="NCBIfam" id="TIGR00369">
    <property type="entry name" value="unchar_dom_1"/>
    <property type="match status" value="1"/>
</dbReference>